<geneLocation type="mitochondrion" evidence="1"/>
<evidence type="ECO:0000313" key="1">
    <source>
        <dbReference type="EMBL" id="KUM48842.1"/>
    </source>
</evidence>
<keyword evidence="1" id="KW-0496">Mitochondrion</keyword>
<sequence length="82" mass="9450">MSRVRQAHPTGLLSSPLNATSPLWSSLKAHHECIMTYIIYFIHDWKKRMAEVSEIDLSKLHNYISNICIHALSADTVHILYM</sequence>
<name>A0A101M0U1_PICGL</name>
<organism evidence="1">
    <name type="scientific">Picea glauca</name>
    <name type="common">White spruce</name>
    <name type="synonym">Pinus glauca</name>
    <dbReference type="NCBI Taxonomy" id="3330"/>
    <lineage>
        <taxon>Eukaryota</taxon>
        <taxon>Viridiplantae</taxon>
        <taxon>Streptophyta</taxon>
        <taxon>Embryophyta</taxon>
        <taxon>Tracheophyta</taxon>
        <taxon>Spermatophyta</taxon>
        <taxon>Pinopsida</taxon>
        <taxon>Pinidae</taxon>
        <taxon>Conifers I</taxon>
        <taxon>Pinales</taxon>
        <taxon>Pinaceae</taxon>
        <taxon>Picea</taxon>
    </lineage>
</organism>
<proteinExistence type="predicted"/>
<dbReference type="AlphaFoldDB" id="A0A101M0U1"/>
<gene>
    <name evidence="1" type="ORF">ABT39_MTgene4178</name>
</gene>
<protein>
    <submittedName>
        <fullName evidence="1">Uncharacterized protein</fullName>
    </submittedName>
</protein>
<comment type="caution">
    <text evidence="1">The sequence shown here is derived from an EMBL/GenBank/DDBJ whole genome shotgun (WGS) entry which is preliminary data.</text>
</comment>
<accession>A0A101M0U1</accession>
<dbReference type="EMBL" id="LKAM01000004">
    <property type="protein sequence ID" value="KUM48842.1"/>
    <property type="molecule type" value="Genomic_DNA"/>
</dbReference>
<reference evidence="1" key="1">
    <citation type="journal article" date="2015" name="Genome Biol. Evol.">
        <title>Organellar Genomes of White Spruce (Picea glauca): Assembly and Annotation.</title>
        <authorList>
            <person name="Jackman S.D."/>
            <person name="Warren R.L."/>
            <person name="Gibb E.A."/>
            <person name="Vandervalk B.P."/>
            <person name="Mohamadi H."/>
            <person name="Chu J."/>
            <person name="Raymond A."/>
            <person name="Pleasance S."/>
            <person name="Coope R."/>
            <person name="Wildung M.R."/>
            <person name="Ritland C.E."/>
            <person name="Bousquet J."/>
            <person name="Jones S.J."/>
            <person name="Bohlmann J."/>
            <person name="Birol I."/>
        </authorList>
    </citation>
    <scope>NUCLEOTIDE SEQUENCE [LARGE SCALE GENOMIC DNA]</scope>
    <source>
        <tissue evidence="1">Flushing bud</tissue>
    </source>
</reference>